<accession>A0A9I9DN97</accession>
<dbReference type="AlphaFoldDB" id="A0A9I9DN97"/>
<proteinExistence type="predicted"/>
<dbReference type="Gramene" id="MELO3C021133.2.1">
    <property type="protein sequence ID" value="MELO3C021133.2.1"/>
    <property type="gene ID" value="MELO3C021133.2"/>
</dbReference>
<dbReference type="EnsemblPlants" id="MELO3C021133.2.1">
    <property type="protein sequence ID" value="MELO3C021133.2.1"/>
    <property type="gene ID" value="MELO3C021133.2"/>
</dbReference>
<name>A0A9I9DN97_CUCME</name>
<reference evidence="1" key="1">
    <citation type="submission" date="2023-03" db="UniProtKB">
        <authorList>
            <consortium name="EnsemblPlants"/>
        </authorList>
    </citation>
    <scope>IDENTIFICATION</scope>
</reference>
<protein>
    <submittedName>
        <fullName evidence="1">Uncharacterized protein</fullName>
    </submittedName>
</protein>
<evidence type="ECO:0000313" key="1">
    <source>
        <dbReference type="EnsemblPlants" id="MELO3C021133.2.1"/>
    </source>
</evidence>
<organism evidence="1">
    <name type="scientific">Cucumis melo</name>
    <name type="common">Muskmelon</name>
    <dbReference type="NCBI Taxonomy" id="3656"/>
    <lineage>
        <taxon>Eukaryota</taxon>
        <taxon>Viridiplantae</taxon>
        <taxon>Streptophyta</taxon>
        <taxon>Embryophyta</taxon>
        <taxon>Tracheophyta</taxon>
        <taxon>Spermatophyta</taxon>
        <taxon>Magnoliopsida</taxon>
        <taxon>eudicotyledons</taxon>
        <taxon>Gunneridae</taxon>
        <taxon>Pentapetalae</taxon>
        <taxon>rosids</taxon>
        <taxon>fabids</taxon>
        <taxon>Cucurbitales</taxon>
        <taxon>Cucurbitaceae</taxon>
        <taxon>Benincaseae</taxon>
        <taxon>Cucumis</taxon>
    </lineage>
</organism>
<sequence length="51" mass="5737">MAALKYVVETILTVMAAFHPSKITIANERAREVAMTFGIRRAGERRLAFDI</sequence>